<organism evidence="1 2">
    <name type="scientific">Vibrio phage VspSw_1</name>
    <dbReference type="NCBI Taxonomy" id="2484249"/>
    <lineage>
        <taxon>Viruses</taxon>
        <taxon>Duplodnaviria</taxon>
        <taxon>Heunggongvirae</taxon>
        <taxon>Uroviricota</taxon>
        <taxon>Caudoviricetes</taxon>
        <taxon>Demerecviridae</taxon>
        <taxon>Pogseptimavirus</taxon>
        <taxon>Pogseptimavirus VspSw1</taxon>
    </lineage>
</organism>
<dbReference type="EMBL" id="MH925094">
    <property type="protein sequence ID" value="QAY02169.1"/>
    <property type="molecule type" value="Genomic_DNA"/>
</dbReference>
<name>A0A411BKT2_9CAUD</name>
<accession>A0A411BKT2</accession>
<gene>
    <name evidence="1" type="ORF">VspSw1_99</name>
</gene>
<keyword evidence="2" id="KW-1185">Reference proteome</keyword>
<protein>
    <submittedName>
        <fullName evidence="1">Uncharacterized protein</fullName>
    </submittedName>
</protein>
<proteinExistence type="predicted"/>
<evidence type="ECO:0000313" key="1">
    <source>
        <dbReference type="EMBL" id="QAY02169.1"/>
    </source>
</evidence>
<evidence type="ECO:0000313" key="2">
    <source>
        <dbReference type="Proteomes" id="UP000290327"/>
    </source>
</evidence>
<sequence length="73" mass="8691">MRHKLYYKYIDMLSDEQARLRGYIRVAKNERAADLALRRFSSSRARLVIATKLLIARYTMRAAAFDQTINYFK</sequence>
<reference evidence="1 2" key="1">
    <citation type="submission" date="2018-09" db="EMBL/GenBank/DDBJ databases">
        <title>Characterization and complete genomic analysis of VspSw_1.</title>
        <authorList>
            <person name="Chen L."/>
        </authorList>
    </citation>
    <scope>NUCLEOTIDE SEQUENCE [LARGE SCALE GENOMIC DNA]</scope>
</reference>
<dbReference type="Proteomes" id="UP000290327">
    <property type="component" value="Segment"/>
</dbReference>